<evidence type="ECO:0000313" key="3">
    <source>
        <dbReference type="Proteomes" id="UP000324133"/>
    </source>
</evidence>
<protein>
    <submittedName>
        <fullName evidence="2">Uncharacterized protein</fullName>
    </submittedName>
</protein>
<evidence type="ECO:0000313" key="2">
    <source>
        <dbReference type="EMBL" id="KAA3440057.1"/>
    </source>
</evidence>
<dbReference type="EMBL" id="VKKY01000001">
    <property type="protein sequence ID" value="KAA3440057.1"/>
    <property type="molecule type" value="Genomic_DNA"/>
</dbReference>
<reference evidence="2 3" key="1">
    <citation type="submission" date="2019-07" db="EMBL/GenBank/DDBJ databases">
        <title>Rufibacter sp. nov., isolated from lake sediment.</title>
        <authorList>
            <person name="Qu J.-H."/>
        </authorList>
    </citation>
    <scope>NUCLEOTIDE SEQUENCE [LARGE SCALE GENOMIC DNA]</scope>
    <source>
        <strain evidence="2 3">NBS58-1</strain>
    </source>
</reference>
<dbReference type="AlphaFoldDB" id="A0A5B6TKY7"/>
<gene>
    <name evidence="2" type="ORF">FOA19_05150</name>
</gene>
<organism evidence="2 3">
    <name type="scientific">Rufibacter hautae</name>
    <dbReference type="NCBI Taxonomy" id="2595005"/>
    <lineage>
        <taxon>Bacteria</taxon>
        <taxon>Pseudomonadati</taxon>
        <taxon>Bacteroidota</taxon>
        <taxon>Cytophagia</taxon>
        <taxon>Cytophagales</taxon>
        <taxon>Hymenobacteraceae</taxon>
        <taxon>Rufibacter</taxon>
    </lineage>
</organism>
<feature type="signal peptide" evidence="1">
    <location>
        <begin position="1"/>
        <end position="21"/>
    </location>
</feature>
<proteinExistence type="predicted"/>
<comment type="caution">
    <text evidence="2">The sequence shown here is derived from an EMBL/GenBank/DDBJ whole genome shotgun (WGS) entry which is preliminary data.</text>
</comment>
<evidence type="ECO:0000256" key="1">
    <source>
        <dbReference type="SAM" id="SignalP"/>
    </source>
</evidence>
<dbReference type="RefSeq" id="WP_149089695.1">
    <property type="nucleotide sequence ID" value="NZ_VKKY01000001.1"/>
</dbReference>
<dbReference type="OrthoDB" id="1362719at2"/>
<keyword evidence="3" id="KW-1185">Reference proteome</keyword>
<keyword evidence="1" id="KW-0732">Signal</keyword>
<accession>A0A5B6TKY7</accession>
<dbReference type="PROSITE" id="PS51257">
    <property type="entry name" value="PROKAR_LIPOPROTEIN"/>
    <property type="match status" value="1"/>
</dbReference>
<sequence>MYPMKAIYITLVALLGMTSCAGLNSTTYIKPNDSFVLGNNEHGAFQVNLKNTSKTNLSIHQAPINGGKHSTLNVKPNQRASVKVDKNTAVIITNGSSDTAAVSLKVTGDLGLSMGYKNQ</sequence>
<dbReference type="Proteomes" id="UP000324133">
    <property type="component" value="Unassembled WGS sequence"/>
</dbReference>
<name>A0A5B6TKY7_9BACT</name>
<feature type="chain" id="PRO_5022818228" evidence="1">
    <location>
        <begin position="22"/>
        <end position="119"/>
    </location>
</feature>